<dbReference type="EMBL" id="KE346353">
    <property type="protein sequence ID" value="EXC34958.1"/>
    <property type="molecule type" value="Genomic_DNA"/>
</dbReference>
<dbReference type="GO" id="GO:0030599">
    <property type="term" value="F:pectinesterase activity"/>
    <property type="evidence" value="ECO:0007669"/>
    <property type="project" value="InterPro"/>
</dbReference>
<dbReference type="Pfam" id="PF01095">
    <property type="entry name" value="Pectinesterase"/>
    <property type="match status" value="1"/>
</dbReference>
<name>W9T017_9ROSA</name>
<keyword evidence="5" id="KW-0063">Aspartyl esterase</keyword>
<dbReference type="UniPathway" id="UPA00545">
    <property type="reaction ID" value="UER00823"/>
</dbReference>
<evidence type="ECO:0000256" key="2">
    <source>
        <dbReference type="ARBA" id="ARBA00005184"/>
    </source>
</evidence>
<keyword evidence="8" id="KW-1185">Reference proteome</keyword>
<gene>
    <name evidence="7" type="ORF">L484_014682</name>
</gene>
<dbReference type="Proteomes" id="UP000030645">
    <property type="component" value="Unassembled WGS sequence"/>
</dbReference>
<keyword evidence="3" id="KW-0134">Cell wall</keyword>
<evidence type="ECO:0000259" key="6">
    <source>
        <dbReference type="Pfam" id="PF01095"/>
    </source>
</evidence>
<keyword evidence="4" id="KW-0378">Hydrolase</keyword>
<evidence type="ECO:0000256" key="3">
    <source>
        <dbReference type="ARBA" id="ARBA00022512"/>
    </source>
</evidence>
<organism evidence="7 8">
    <name type="scientific">Morus notabilis</name>
    <dbReference type="NCBI Taxonomy" id="981085"/>
    <lineage>
        <taxon>Eukaryota</taxon>
        <taxon>Viridiplantae</taxon>
        <taxon>Streptophyta</taxon>
        <taxon>Embryophyta</taxon>
        <taxon>Tracheophyta</taxon>
        <taxon>Spermatophyta</taxon>
        <taxon>Magnoliopsida</taxon>
        <taxon>eudicotyledons</taxon>
        <taxon>Gunneridae</taxon>
        <taxon>Pentapetalae</taxon>
        <taxon>rosids</taxon>
        <taxon>fabids</taxon>
        <taxon>Rosales</taxon>
        <taxon>Moraceae</taxon>
        <taxon>Moreae</taxon>
        <taxon>Morus</taxon>
    </lineage>
</organism>
<sequence length="85" mass="9920">MQLKQRKVLTTSFNAIVAKDNTGDFTTVSEALRAAPRNNKTRYVIRVKPEIYKFDIHHFNRRRCSKNGHRISSFLIITSREISIL</sequence>
<dbReference type="InterPro" id="IPR000070">
    <property type="entry name" value="Pectinesterase_cat"/>
</dbReference>
<dbReference type="GO" id="GO:0045490">
    <property type="term" value="P:pectin catabolic process"/>
    <property type="evidence" value="ECO:0007669"/>
    <property type="project" value="UniProtKB-UniPathway"/>
</dbReference>
<comment type="pathway">
    <text evidence="2">Glycan metabolism; pectin degradation; 2-dehydro-3-deoxy-D-gluconate from pectin: step 1/5.</text>
</comment>
<dbReference type="GO" id="GO:0042545">
    <property type="term" value="P:cell wall modification"/>
    <property type="evidence" value="ECO:0007669"/>
    <property type="project" value="InterPro"/>
</dbReference>
<evidence type="ECO:0000256" key="1">
    <source>
        <dbReference type="ARBA" id="ARBA00004191"/>
    </source>
</evidence>
<accession>W9T017</accession>
<dbReference type="SUPFAM" id="SSF51126">
    <property type="entry name" value="Pectin lyase-like"/>
    <property type="match status" value="1"/>
</dbReference>
<evidence type="ECO:0000313" key="7">
    <source>
        <dbReference type="EMBL" id="EXC34958.1"/>
    </source>
</evidence>
<evidence type="ECO:0000313" key="8">
    <source>
        <dbReference type="Proteomes" id="UP000030645"/>
    </source>
</evidence>
<dbReference type="InterPro" id="IPR011050">
    <property type="entry name" value="Pectin_lyase_fold/virulence"/>
</dbReference>
<keyword evidence="3" id="KW-0964">Secreted</keyword>
<evidence type="ECO:0000256" key="5">
    <source>
        <dbReference type="ARBA" id="ARBA00023085"/>
    </source>
</evidence>
<reference evidence="8" key="1">
    <citation type="submission" date="2013-01" db="EMBL/GenBank/DDBJ databases">
        <title>Draft Genome Sequence of a Mulberry Tree, Morus notabilis C.K. Schneid.</title>
        <authorList>
            <person name="He N."/>
            <person name="Zhao S."/>
        </authorList>
    </citation>
    <scope>NUCLEOTIDE SEQUENCE</scope>
</reference>
<evidence type="ECO:0000256" key="4">
    <source>
        <dbReference type="ARBA" id="ARBA00022801"/>
    </source>
</evidence>
<comment type="subcellular location">
    <subcellularLocation>
        <location evidence="1">Secreted</location>
        <location evidence="1">Cell wall</location>
    </subcellularLocation>
</comment>
<dbReference type="InterPro" id="IPR012334">
    <property type="entry name" value="Pectin_lyas_fold"/>
</dbReference>
<proteinExistence type="predicted"/>
<protein>
    <recommendedName>
        <fullName evidence="6">Pectinesterase catalytic domain-containing protein</fullName>
    </recommendedName>
</protein>
<dbReference type="AlphaFoldDB" id="W9T017"/>
<feature type="domain" description="Pectinesterase catalytic" evidence="6">
    <location>
        <begin position="14"/>
        <end position="56"/>
    </location>
</feature>
<dbReference type="Gene3D" id="2.160.20.10">
    <property type="entry name" value="Single-stranded right-handed beta-helix, Pectin lyase-like"/>
    <property type="match status" value="1"/>
</dbReference>